<dbReference type="Proteomes" id="UP001281761">
    <property type="component" value="Unassembled WGS sequence"/>
</dbReference>
<organism evidence="2 3">
    <name type="scientific">Blattamonas nauphoetae</name>
    <dbReference type="NCBI Taxonomy" id="2049346"/>
    <lineage>
        <taxon>Eukaryota</taxon>
        <taxon>Metamonada</taxon>
        <taxon>Preaxostyla</taxon>
        <taxon>Oxymonadida</taxon>
        <taxon>Blattamonas</taxon>
    </lineage>
</organism>
<evidence type="ECO:0000313" key="2">
    <source>
        <dbReference type="EMBL" id="KAK2952517.1"/>
    </source>
</evidence>
<evidence type="ECO:0000256" key="1">
    <source>
        <dbReference type="SAM" id="MobiDB-lite"/>
    </source>
</evidence>
<accession>A0ABQ9XM94</accession>
<protein>
    <submittedName>
        <fullName evidence="2">Uncharacterized protein</fullName>
    </submittedName>
</protein>
<name>A0ABQ9XM94_9EUKA</name>
<reference evidence="2 3" key="1">
    <citation type="journal article" date="2022" name="bioRxiv">
        <title>Genomics of Preaxostyla Flagellates Illuminates Evolutionary Transitions and the Path Towards Mitochondrial Loss.</title>
        <authorList>
            <person name="Novak L.V.F."/>
            <person name="Treitli S.C."/>
            <person name="Pyrih J."/>
            <person name="Halakuc P."/>
            <person name="Pipaliya S.V."/>
            <person name="Vacek V."/>
            <person name="Brzon O."/>
            <person name="Soukal P."/>
            <person name="Eme L."/>
            <person name="Dacks J.B."/>
            <person name="Karnkowska A."/>
            <person name="Elias M."/>
            <person name="Hampl V."/>
        </authorList>
    </citation>
    <scope>NUCLEOTIDE SEQUENCE [LARGE SCALE GENOMIC DNA]</scope>
    <source>
        <strain evidence="2">NAU3</strain>
        <tissue evidence="2">Gut</tissue>
    </source>
</reference>
<evidence type="ECO:0000313" key="3">
    <source>
        <dbReference type="Proteomes" id="UP001281761"/>
    </source>
</evidence>
<gene>
    <name evidence="2" type="ORF">BLNAU_12482</name>
</gene>
<dbReference type="EMBL" id="JARBJD010000102">
    <property type="protein sequence ID" value="KAK2952517.1"/>
    <property type="molecule type" value="Genomic_DNA"/>
</dbReference>
<comment type="caution">
    <text evidence="2">The sequence shown here is derived from an EMBL/GenBank/DDBJ whole genome shotgun (WGS) entry which is preliminary data.</text>
</comment>
<proteinExistence type="predicted"/>
<keyword evidence="3" id="KW-1185">Reference proteome</keyword>
<feature type="region of interest" description="Disordered" evidence="1">
    <location>
        <begin position="71"/>
        <end position="92"/>
    </location>
</feature>
<sequence length="92" mass="9963">MFLGLGVLGARIPPAGFLVSVDSVESAESLVAEATAQQMMIKEQQEMIEQQQEMIVEQQKISGGACVAGMRREKKDPSSGELVKNCDDDIVH</sequence>